<reference evidence="2 3" key="1">
    <citation type="journal article" date="2015" name="Proc. Natl. Acad. Sci. U.S.A.">
        <title>The resurrection genome of Boea hygrometrica: A blueprint for survival of dehydration.</title>
        <authorList>
            <person name="Xiao L."/>
            <person name="Yang G."/>
            <person name="Zhang L."/>
            <person name="Yang X."/>
            <person name="Zhao S."/>
            <person name="Ji Z."/>
            <person name="Zhou Q."/>
            <person name="Hu M."/>
            <person name="Wang Y."/>
            <person name="Chen M."/>
            <person name="Xu Y."/>
            <person name="Jin H."/>
            <person name="Xiao X."/>
            <person name="Hu G."/>
            <person name="Bao F."/>
            <person name="Hu Y."/>
            <person name="Wan P."/>
            <person name="Li L."/>
            <person name="Deng X."/>
            <person name="Kuang T."/>
            <person name="Xiang C."/>
            <person name="Zhu J.K."/>
            <person name="Oliver M.J."/>
            <person name="He Y."/>
        </authorList>
    </citation>
    <scope>NUCLEOTIDE SEQUENCE [LARGE SCALE GENOMIC DNA]</scope>
    <source>
        <strain evidence="3">cv. XS01</strain>
    </source>
</reference>
<feature type="region of interest" description="Disordered" evidence="1">
    <location>
        <begin position="936"/>
        <end position="988"/>
    </location>
</feature>
<feature type="region of interest" description="Disordered" evidence="1">
    <location>
        <begin position="286"/>
        <end position="310"/>
    </location>
</feature>
<name>A0A2Z7CBB3_9LAMI</name>
<dbReference type="AlphaFoldDB" id="A0A2Z7CBB3"/>
<organism evidence="2 3">
    <name type="scientific">Dorcoceras hygrometricum</name>
    <dbReference type="NCBI Taxonomy" id="472368"/>
    <lineage>
        <taxon>Eukaryota</taxon>
        <taxon>Viridiplantae</taxon>
        <taxon>Streptophyta</taxon>
        <taxon>Embryophyta</taxon>
        <taxon>Tracheophyta</taxon>
        <taxon>Spermatophyta</taxon>
        <taxon>Magnoliopsida</taxon>
        <taxon>eudicotyledons</taxon>
        <taxon>Gunneridae</taxon>
        <taxon>Pentapetalae</taxon>
        <taxon>asterids</taxon>
        <taxon>lamiids</taxon>
        <taxon>Lamiales</taxon>
        <taxon>Gesneriaceae</taxon>
        <taxon>Didymocarpoideae</taxon>
        <taxon>Trichosporeae</taxon>
        <taxon>Loxocarpinae</taxon>
        <taxon>Dorcoceras</taxon>
    </lineage>
</organism>
<feature type="compositionally biased region" description="Basic and acidic residues" evidence="1">
    <location>
        <begin position="979"/>
        <end position="988"/>
    </location>
</feature>
<dbReference type="Proteomes" id="UP000250235">
    <property type="component" value="Unassembled WGS sequence"/>
</dbReference>
<evidence type="ECO:0008006" key="4">
    <source>
        <dbReference type="Google" id="ProtNLM"/>
    </source>
</evidence>
<sequence length="988" mass="110555">MASSLIANALQVNFDSVLGIPDNDGMVKMFRALESTGLHSFLGCPSVHYEKELEQFFDTALVKDNEILCVIHSKVVAITEDRFEGVFELPTEGLTDLSEVPKNLVFDARSLFCRSRDPVKTSCKKRKMKYEFRLLNDIQSKSVTVKAGSFDDVTHERFVLMTTIHYEIKFNWRKLLFEALKEMADKSSKRAKGYATQICVMLKGDPAVTLEEAKTFPPLKILSAKTVGTYVATNKTIDARGESYEPDVAKVAVVKRKSVSKKRSISTSNKDTNEVQVEIVAEKTVSKKRPAAASDAPAVKKKRTATGRAAPTEKDLELVTVAHDRNIRKKTIVDDVDKIIDQVLTEIAQLETDVVEPDVSKGVAMGTDLAEPMFLKEPLRSGEDDDISGVEQPSTIIHMEEDSVKNKETDIQLVETGTGKEIDPEPVADEGQIPSDEESLSIDDLLKRIPKDIMLPLRRLAVLKSVRDISAKEEQVLTWAETDSIQVALQRILYIVAKYRELLLRKFLEAHRANYSFSQPWSAMALQIIDLLSAANSTSVKNLLTQKQALKLEWTRPCCAMLFEGDNIDRGFYIPRNHKTIFSTCWVRNVRFIGGTRLVEDGYDRWVCGCAAPVSQLWEQLPQRILLDTLAPIGFFITPAQCLNNSTQPTVKTWGWYRFCTEVLHYFMFGCLKTVGCFNLCTALVPVGSVLGDRSIPRRIVDNVSYCIQIVDSLSLSSTDLFFSDPVVQVDADNFADPVFADLVVQMEGDQHPDPTEFDNFSHHIRDITLQSPGQSNSADFRMLFTAADIPLNDETVVDQLVFPATALPAPDLAESLAQLRTSVSQLSIKQMRTTSSIGDVKNELLSKIDNIEKADAEARTQQDHVFRYLIKSVKQEVQLHKTTLSLEMIEFKKVLRAHSAIVTTDLSDILKEEQYATLRDNLTELIAFFNRGRDDKKGEVGSNRGPADDRSRPGGGGGSRSEPVKRRGSGSQSGPRRRGLEYWFRGE</sequence>
<evidence type="ECO:0000313" key="2">
    <source>
        <dbReference type="EMBL" id="KZV43943.1"/>
    </source>
</evidence>
<keyword evidence="3" id="KW-1185">Reference proteome</keyword>
<dbReference type="OrthoDB" id="660555at2759"/>
<dbReference type="EMBL" id="KQ997570">
    <property type="protein sequence ID" value="KZV43943.1"/>
    <property type="molecule type" value="Genomic_DNA"/>
</dbReference>
<evidence type="ECO:0000313" key="3">
    <source>
        <dbReference type="Proteomes" id="UP000250235"/>
    </source>
</evidence>
<accession>A0A2Z7CBB3</accession>
<evidence type="ECO:0000256" key="1">
    <source>
        <dbReference type="SAM" id="MobiDB-lite"/>
    </source>
</evidence>
<protein>
    <recommendedName>
        <fullName evidence="4">Splicing factor 3B subunit 1-like</fullName>
    </recommendedName>
</protein>
<proteinExistence type="predicted"/>
<gene>
    <name evidence="2" type="ORF">F511_11917</name>
</gene>